<sequence length="433" mass="46482">MQTTAKINKTQLIIALCIIAITSAFGKFLSQTDNKLTLFLITGVVLGYILSRSRYGFAGGIKRIYVTGEGSLTKVLLIMFAITMVASAGIQWAAVAKGAVPQFRAASSDLIIPGSQSVSMFNISTILGGFLFGIGMIFAGGCASGTLSDLGEGEIRSAIALPFFVLFTIPGHALRDSIAQSSIGKIGAQVYLPDVFGFIGAIIISFAILLVLYVITRKYEDFRKKEGFYEETVFEPNEMPLPEDEDFKFFSYKTYHKFFIERWSFLKGGMLLSIGFIFVLNTTGKNWGVTSAFTKLGVKIVNLFGIEITSPAFASIVKDVNTGLIYDGGTLRNVGIVIGAALCMLLAGKFSFNLNFRFKDAVYYAVGGALMGFGSRLAGGCNLGALYSAISSFSLSGWGFMVALCLGGIVGLKLFAGKVNIIPPSRYKGKAKA</sequence>
<dbReference type="OrthoDB" id="9794165at2"/>
<comment type="subcellular location">
    <subcellularLocation>
        <location evidence="1">Cell inner membrane</location>
        <topology evidence="1">Multi-pass membrane protein</topology>
    </subcellularLocation>
</comment>
<gene>
    <name evidence="10" type="ORF">SAMN05660462_00761</name>
</gene>
<feature type="transmembrane region" description="Helical" evidence="9">
    <location>
        <begin position="75"/>
        <end position="100"/>
    </location>
</feature>
<name>A0A1H3MBQ2_9FIRM</name>
<dbReference type="EMBL" id="FNQE01000006">
    <property type="protein sequence ID" value="SDY73445.1"/>
    <property type="molecule type" value="Genomic_DNA"/>
</dbReference>
<accession>A0A1H3MBQ2</accession>
<keyword evidence="2" id="KW-0813">Transport</keyword>
<evidence type="ECO:0000256" key="3">
    <source>
        <dbReference type="ARBA" id="ARBA00022475"/>
    </source>
</evidence>
<comment type="similarity">
    <text evidence="8">Belongs to the TsuA/YedE (TC 9.B.102) family.</text>
</comment>
<dbReference type="Pfam" id="PF04143">
    <property type="entry name" value="Sulf_transp"/>
    <property type="match status" value="1"/>
</dbReference>
<keyword evidence="5 9" id="KW-0812">Transmembrane</keyword>
<feature type="transmembrane region" description="Helical" evidence="9">
    <location>
        <begin position="334"/>
        <end position="354"/>
    </location>
</feature>
<reference evidence="10 11" key="1">
    <citation type="submission" date="2016-10" db="EMBL/GenBank/DDBJ databases">
        <authorList>
            <person name="de Groot N.N."/>
        </authorList>
    </citation>
    <scope>NUCLEOTIDE SEQUENCE [LARGE SCALE GENOMIC DNA]</scope>
    <source>
        <strain evidence="10 11">DSM 21650</strain>
    </source>
</reference>
<evidence type="ECO:0000256" key="4">
    <source>
        <dbReference type="ARBA" id="ARBA00022519"/>
    </source>
</evidence>
<dbReference type="PANTHER" id="PTHR30574:SF1">
    <property type="entry name" value="SULPHUR TRANSPORT DOMAIN-CONTAINING PROTEIN"/>
    <property type="match status" value="1"/>
</dbReference>
<evidence type="ECO:0000256" key="1">
    <source>
        <dbReference type="ARBA" id="ARBA00004429"/>
    </source>
</evidence>
<evidence type="ECO:0000256" key="6">
    <source>
        <dbReference type="ARBA" id="ARBA00022989"/>
    </source>
</evidence>
<feature type="transmembrane region" description="Helical" evidence="9">
    <location>
        <begin position="155"/>
        <end position="175"/>
    </location>
</feature>
<dbReference type="InterPro" id="IPR007272">
    <property type="entry name" value="Sulf_transp_TsuA/YedE"/>
</dbReference>
<feature type="transmembrane region" description="Helical" evidence="9">
    <location>
        <begin position="263"/>
        <end position="280"/>
    </location>
</feature>
<dbReference type="STRING" id="415015.SAMN05660462_00761"/>
<keyword evidence="3" id="KW-1003">Cell membrane</keyword>
<evidence type="ECO:0000256" key="7">
    <source>
        <dbReference type="ARBA" id="ARBA00023136"/>
    </source>
</evidence>
<evidence type="ECO:0000256" key="2">
    <source>
        <dbReference type="ARBA" id="ARBA00022448"/>
    </source>
</evidence>
<evidence type="ECO:0000256" key="5">
    <source>
        <dbReference type="ARBA" id="ARBA00022692"/>
    </source>
</evidence>
<keyword evidence="6 9" id="KW-1133">Transmembrane helix</keyword>
<dbReference type="AlphaFoldDB" id="A0A1H3MBQ2"/>
<proteinExistence type="inferred from homology"/>
<feature type="transmembrane region" description="Helical" evidence="9">
    <location>
        <begin position="12"/>
        <end position="30"/>
    </location>
</feature>
<keyword evidence="11" id="KW-1185">Reference proteome</keyword>
<evidence type="ECO:0000313" key="11">
    <source>
        <dbReference type="Proteomes" id="UP000198625"/>
    </source>
</evidence>
<feature type="transmembrane region" description="Helical" evidence="9">
    <location>
        <begin position="120"/>
        <end position="143"/>
    </location>
</feature>
<evidence type="ECO:0000256" key="9">
    <source>
        <dbReference type="SAM" id="Phobius"/>
    </source>
</evidence>
<organism evidence="10 11">
    <name type="scientific">Proteiniborus ethanoligenes</name>
    <dbReference type="NCBI Taxonomy" id="415015"/>
    <lineage>
        <taxon>Bacteria</taxon>
        <taxon>Bacillati</taxon>
        <taxon>Bacillota</taxon>
        <taxon>Clostridia</taxon>
        <taxon>Eubacteriales</taxon>
        <taxon>Proteiniborus</taxon>
    </lineage>
</organism>
<evidence type="ECO:0000256" key="8">
    <source>
        <dbReference type="ARBA" id="ARBA00035655"/>
    </source>
</evidence>
<feature type="transmembrane region" description="Helical" evidence="9">
    <location>
        <begin position="398"/>
        <end position="416"/>
    </location>
</feature>
<protein>
    <submittedName>
        <fullName evidence="10">Uncharacterized protein</fullName>
    </submittedName>
</protein>
<dbReference type="GO" id="GO:0005886">
    <property type="term" value="C:plasma membrane"/>
    <property type="evidence" value="ECO:0007669"/>
    <property type="project" value="UniProtKB-SubCell"/>
</dbReference>
<feature type="transmembrane region" description="Helical" evidence="9">
    <location>
        <begin position="195"/>
        <end position="215"/>
    </location>
</feature>
<evidence type="ECO:0000313" key="10">
    <source>
        <dbReference type="EMBL" id="SDY73445.1"/>
    </source>
</evidence>
<feature type="transmembrane region" description="Helical" evidence="9">
    <location>
        <begin position="36"/>
        <end position="55"/>
    </location>
</feature>
<keyword evidence="7 9" id="KW-0472">Membrane</keyword>
<keyword evidence="4" id="KW-0997">Cell inner membrane</keyword>
<feature type="transmembrane region" description="Helical" evidence="9">
    <location>
        <begin position="361"/>
        <end position="378"/>
    </location>
</feature>
<dbReference type="Proteomes" id="UP000198625">
    <property type="component" value="Unassembled WGS sequence"/>
</dbReference>
<dbReference type="PANTHER" id="PTHR30574">
    <property type="entry name" value="INNER MEMBRANE PROTEIN YEDE"/>
    <property type="match status" value="1"/>
</dbReference>